<evidence type="ECO:0000256" key="3">
    <source>
        <dbReference type="SAM" id="MobiDB-lite"/>
    </source>
</evidence>
<dbReference type="Pfam" id="PF03217">
    <property type="entry name" value="SlpA"/>
    <property type="match status" value="1"/>
</dbReference>
<evidence type="ECO:0000259" key="4">
    <source>
        <dbReference type="SMART" id="SM00047"/>
    </source>
</evidence>
<dbReference type="SMART" id="SM00047">
    <property type="entry name" value="LYZ2"/>
    <property type="match status" value="1"/>
</dbReference>
<feature type="compositionally biased region" description="Low complexity" evidence="3">
    <location>
        <begin position="140"/>
        <end position="193"/>
    </location>
</feature>
<dbReference type="EMBL" id="CP012034">
    <property type="protein sequence ID" value="AKP67241.1"/>
    <property type="molecule type" value="Genomic_DNA"/>
</dbReference>
<evidence type="ECO:0000256" key="2">
    <source>
        <dbReference type="ARBA" id="ARBA00022801"/>
    </source>
</evidence>
<dbReference type="InterPro" id="IPR024968">
    <property type="entry name" value="SlpA_C_lactobacillus"/>
</dbReference>
<evidence type="ECO:0000313" key="5">
    <source>
        <dbReference type="EMBL" id="AKP67241.1"/>
    </source>
</evidence>
<gene>
    <name evidence="5" type="ORF">ABM34_06610</name>
</gene>
<dbReference type="Pfam" id="PF01832">
    <property type="entry name" value="Glucosaminidase"/>
    <property type="match status" value="1"/>
</dbReference>
<proteinExistence type="inferred from homology"/>
<dbReference type="AlphaFoldDB" id="A0A0H4QJM4"/>
<dbReference type="GO" id="GO:0004040">
    <property type="term" value="F:amidase activity"/>
    <property type="evidence" value="ECO:0007669"/>
    <property type="project" value="InterPro"/>
</dbReference>
<evidence type="ECO:0000256" key="1">
    <source>
        <dbReference type="ARBA" id="ARBA00010266"/>
    </source>
</evidence>
<dbReference type="PANTHER" id="PTHR33308">
    <property type="entry name" value="PEPTIDOGLYCAN HYDROLASE FLGJ"/>
    <property type="match status" value="1"/>
</dbReference>
<dbReference type="Proteomes" id="UP000036106">
    <property type="component" value="Chromosome"/>
</dbReference>
<dbReference type="Gene3D" id="4.10.80.30">
    <property type="entry name" value="DNA polymerase, domain 6"/>
    <property type="match status" value="1"/>
</dbReference>
<dbReference type="PATRIC" id="fig|1007676.4.peg.1314"/>
<feature type="region of interest" description="Disordered" evidence="3">
    <location>
        <begin position="398"/>
        <end position="421"/>
    </location>
</feature>
<feature type="compositionally biased region" description="Polar residues" evidence="3">
    <location>
        <begin position="71"/>
        <end position="95"/>
    </location>
</feature>
<dbReference type="OrthoDB" id="2155627at2"/>
<sequence>MNKKWVVSTAFASFLAAVGISTTTSHVRATVSANDKDETDNDADQQDMSTTGAIKDPTVASVMDAQGAPVTESTPVDETNTTESSDVTQSDASQNASDTSKDTSTDSTQTDATQSRTDEFAASEVQGVSVAPGQAESDNTSESSQSAATQSSAADPATEASSSADTAVATAASDSSAQAADASSTSNTDTGSTVKTAPGFTSEVQAAIAASPETNSQVLPTNDGTVLERSATSDGSVTQAATNSQQDEFLAMAAPMAQKAASEYGLYASVMLAQSILESGWGQSDLALDANNLFGIKGDYNGAYVSMPTSEWSADQGWYQIYANFRKYPSFYESFQDNGDKLRNGLAWDSSYYSGTWVENTSSYKDATAWLQGRYATAPNYAASLNSIIETYNLTQYDTDSESNPNLTDNNNSTDTGNETNVNGVQTKIDDAAVVTNLENAQIYDNANINTPSARALGYGTAWKAISKVVDPSGNVFYQVSTNEYVLSTDVQLQSEGGTETEPPVSINDTVLVTGDTGATVYSAANMKSPTSKILPYSSEWKTTAYVTDNDGNTFFYVGTDAYVLASDVVQKSKITNDDYVNDVTVSYPDILKVITAPSAKLYDTKHNLLSTSLTNGTNWRTDKKSTHADGSVWYRVSNDQWVNASDVQVLGSNYITSVKGTVKINYIPGYGISVYNSPAVNNKFIGTRLADGTTWKVTSKQIVDGETWYEVPAGWVNGKYCLFTPLN</sequence>
<dbReference type="PRINTS" id="PR01002">
    <property type="entry name" value="FLGFLGJ"/>
</dbReference>
<dbReference type="PANTHER" id="PTHR33308:SF9">
    <property type="entry name" value="PEPTIDOGLYCAN HYDROLASE FLGJ"/>
    <property type="match status" value="1"/>
</dbReference>
<dbReference type="InterPro" id="IPR002901">
    <property type="entry name" value="MGlyc_endo_b_GlcNAc-like_dom"/>
</dbReference>
<feature type="compositionally biased region" description="Low complexity" evidence="3">
    <location>
        <begin position="105"/>
        <end position="115"/>
    </location>
</feature>
<comment type="similarity">
    <text evidence="1">Belongs to the glycosyl hydrolase 73 family.</text>
</comment>
<name>A0A0H4QJM4_9LACO</name>
<keyword evidence="2" id="KW-0378">Hydrolase</keyword>
<dbReference type="KEGG" id="lgn:ABM34_06610"/>
<feature type="region of interest" description="Disordered" evidence="3">
    <location>
        <begin position="30"/>
        <end position="198"/>
    </location>
</feature>
<organism evidence="5 6">
    <name type="scientific">Companilactobacillus ginsenosidimutans</name>
    <dbReference type="NCBI Taxonomy" id="1007676"/>
    <lineage>
        <taxon>Bacteria</taxon>
        <taxon>Bacillati</taxon>
        <taxon>Bacillota</taxon>
        <taxon>Bacilli</taxon>
        <taxon>Lactobacillales</taxon>
        <taxon>Lactobacillaceae</taxon>
        <taxon>Companilactobacillus</taxon>
    </lineage>
</organism>
<accession>A0A0H4QJM4</accession>
<dbReference type="STRING" id="1007676.ABM34_06610"/>
<keyword evidence="6" id="KW-1185">Reference proteome</keyword>
<dbReference type="InterPro" id="IPR051056">
    <property type="entry name" value="Glycosyl_Hydrolase_73"/>
</dbReference>
<feature type="domain" description="Mannosyl-glycoprotein endo-beta-N-acetylglucosamidase-like" evidence="4">
    <location>
        <begin position="237"/>
        <end position="398"/>
    </location>
</feature>
<protein>
    <recommendedName>
        <fullName evidence="4">Mannosyl-glycoprotein endo-beta-N-acetylglucosamidase-like domain-containing protein</fullName>
    </recommendedName>
</protein>
<reference evidence="6" key="1">
    <citation type="submission" date="2015-07" db="EMBL/GenBank/DDBJ databases">
        <title>Lactobacillus ginsenosidimutans/EMML 3141/ whole genome sequencing.</title>
        <authorList>
            <person name="Kim M.K."/>
            <person name="Im W.-T."/>
            <person name="Srinivasan S."/>
            <person name="Lee J.-J."/>
        </authorList>
    </citation>
    <scope>NUCLEOTIDE SEQUENCE [LARGE SCALE GENOMIC DNA]</scope>
    <source>
        <strain evidence="6">EMML 3041</strain>
    </source>
</reference>
<evidence type="ECO:0000313" key="6">
    <source>
        <dbReference type="Proteomes" id="UP000036106"/>
    </source>
</evidence>
<dbReference type="Gene3D" id="1.10.530.10">
    <property type="match status" value="1"/>
</dbReference>
<dbReference type="RefSeq" id="WP_048704421.1">
    <property type="nucleotide sequence ID" value="NZ_CP012034.1"/>
</dbReference>